<dbReference type="PRINTS" id="PR00080">
    <property type="entry name" value="SDRFAMILY"/>
</dbReference>
<evidence type="ECO:0000256" key="5">
    <source>
        <dbReference type="ARBA" id="ARBA00023002"/>
    </source>
</evidence>
<dbReference type="Pfam" id="PF00106">
    <property type="entry name" value="adh_short"/>
    <property type="match status" value="1"/>
</dbReference>
<keyword evidence="7" id="KW-0275">Fatty acid biosynthesis</keyword>
<dbReference type="GO" id="GO:0016491">
    <property type="term" value="F:oxidoreductase activity"/>
    <property type="evidence" value="ECO:0007669"/>
    <property type="project" value="UniProtKB-KW"/>
</dbReference>
<protein>
    <submittedName>
        <fullName evidence="9">SDR family oxidoreductase</fullName>
    </submittedName>
</protein>
<name>A0A1V9ET64_9BACT</name>
<keyword evidence="2" id="KW-0444">Lipid biosynthesis</keyword>
<comment type="caution">
    <text evidence="9">The sequence shown here is derived from an EMBL/GenBank/DDBJ whole genome shotgun (WGS) entry which is preliminary data.</text>
</comment>
<reference evidence="10" key="1">
    <citation type="submission" date="2016-04" db="EMBL/GenBank/DDBJ databases">
        <authorList>
            <person name="Chen L."/>
            <person name="Zhuang W."/>
            <person name="Wang G."/>
        </authorList>
    </citation>
    <scope>NUCLEOTIDE SEQUENCE [LARGE SCALE GENOMIC DNA]</scope>
    <source>
        <strain evidence="10">17621</strain>
    </source>
</reference>
<dbReference type="EMBL" id="LVXG01000016">
    <property type="protein sequence ID" value="OQP49045.1"/>
    <property type="molecule type" value="Genomic_DNA"/>
</dbReference>
<dbReference type="PRINTS" id="PR00081">
    <property type="entry name" value="GDHRDH"/>
</dbReference>
<evidence type="ECO:0000256" key="1">
    <source>
        <dbReference type="ARBA" id="ARBA00005194"/>
    </source>
</evidence>
<dbReference type="GO" id="GO:0030497">
    <property type="term" value="P:fatty acid elongation"/>
    <property type="evidence" value="ECO:0007669"/>
    <property type="project" value="TreeGrafter"/>
</dbReference>
<organism evidence="9 10">
    <name type="scientific">Niastella yeongjuensis</name>
    <dbReference type="NCBI Taxonomy" id="354355"/>
    <lineage>
        <taxon>Bacteria</taxon>
        <taxon>Pseudomonadati</taxon>
        <taxon>Bacteroidota</taxon>
        <taxon>Chitinophagia</taxon>
        <taxon>Chitinophagales</taxon>
        <taxon>Chitinophagaceae</taxon>
        <taxon>Niastella</taxon>
    </lineage>
</organism>
<dbReference type="InterPro" id="IPR020904">
    <property type="entry name" value="Sc_DH/Rdtase_CS"/>
</dbReference>
<dbReference type="InterPro" id="IPR036291">
    <property type="entry name" value="NAD(P)-bd_dom_sf"/>
</dbReference>
<keyword evidence="6" id="KW-0443">Lipid metabolism</keyword>
<evidence type="ECO:0000256" key="3">
    <source>
        <dbReference type="ARBA" id="ARBA00022832"/>
    </source>
</evidence>
<dbReference type="PROSITE" id="PS00061">
    <property type="entry name" value="ADH_SHORT"/>
    <property type="match status" value="1"/>
</dbReference>
<dbReference type="STRING" id="354355.SAMN05660816_04394"/>
<evidence type="ECO:0000256" key="8">
    <source>
        <dbReference type="RuleBase" id="RU000363"/>
    </source>
</evidence>
<dbReference type="PANTHER" id="PTHR43086">
    <property type="entry name" value="VERY-LONG-CHAIN 3-OXOOACYL-COA REDUCTASE"/>
    <property type="match status" value="1"/>
</dbReference>
<gene>
    <name evidence="9" type="ORF">A4H97_29490</name>
</gene>
<dbReference type="PIRSF" id="PIRSF000126">
    <property type="entry name" value="11-beta-HSD1"/>
    <property type="match status" value="1"/>
</dbReference>
<keyword evidence="5" id="KW-0560">Oxidoreductase</keyword>
<keyword evidence="3" id="KW-0276">Fatty acid metabolism</keyword>
<dbReference type="Proteomes" id="UP000192610">
    <property type="component" value="Unassembled WGS sequence"/>
</dbReference>
<evidence type="ECO:0000256" key="2">
    <source>
        <dbReference type="ARBA" id="ARBA00022516"/>
    </source>
</evidence>
<evidence type="ECO:0000256" key="4">
    <source>
        <dbReference type="ARBA" id="ARBA00022857"/>
    </source>
</evidence>
<dbReference type="Gene3D" id="3.40.50.720">
    <property type="entry name" value="NAD(P)-binding Rossmann-like Domain"/>
    <property type="match status" value="1"/>
</dbReference>
<evidence type="ECO:0000256" key="7">
    <source>
        <dbReference type="ARBA" id="ARBA00023160"/>
    </source>
</evidence>
<accession>A0A1V9ET64</accession>
<sequence length="270" mass="29006">MKEGKNVGTAVVTGASSGLGEVFAARLAERGYDLQLIARRGDRLESLAAKIRNQFGVNVTTIIADLASAAELESVANRLVNDLDITLLINNAGTSTMNRFTDTPAEKQLAMIDVNIVALTVLSNAVLPGFKSRNKGTLINIASVLGYHTLPISAIYSGTKAFVVQFTNGLQQEFKDTNVTIQLALPASTATEIWEVGGVPISSLNPESVMTIENCVDAILAGLDLKESVTWPSVEDKRLYEVYEDARLKLFSATQTKKPASRYGVPVTTE</sequence>
<keyword evidence="10" id="KW-1185">Reference proteome</keyword>
<dbReference type="AlphaFoldDB" id="A0A1V9ET64"/>
<keyword evidence="4" id="KW-0521">NADP</keyword>
<comment type="similarity">
    <text evidence="8">Belongs to the short-chain dehydrogenases/reductases (SDR) family.</text>
</comment>
<evidence type="ECO:0000256" key="6">
    <source>
        <dbReference type="ARBA" id="ARBA00023098"/>
    </source>
</evidence>
<dbReference type="OrthoDB" id="9808814at2"/>
<evidence type="ECO:0000313" key="10">
    <source>
        <dbReference type="Proteomes" id="UP000192610"/>
    </source>
</evidence>
<dbReference type="InterPro" id="IPR002347">
    <property type="entry name" value="SDR_fam"/>
</dbReference>
<proteinExistence type="inferred from homology"/>
<comment type="pathway">
    <text evidence="1">Lipid metabolism; fatty acid biosynthesis.</text>
</comment>
<dbReference type="PANTHER" id="PTHR43086:SF2">
    <property type="entry name" value="HYDROXYSTEROID DEHYDROGENASE-LIKE PROTEIN 1"/>
    <property type="match status" value="1"/>
</dbReference>
<dbReference type="SUPFAM" id="SSF51735">
    <property type="entry name" value="NAD(P)-binding Rossmann-fold domains"/>
    <property type="match status" value="1"/>
</dbReference>
<evidence type="ECO:0000313" key="9">
    <source>
        <dbReference type="EMBL" id="OQP49045.1"/>
    </source>
</evidence>